<evidence type="ECO:0000313" key="6">
    <source>
        <dbReference type="Proteomes" id="UP000191901"/>
    </source>
</evidence>
<proteinExistence type="predicted"/>
<dbReference type="Proteomes" id="UP000191901">
    <property type="component" value="Chromosome"/>
</dbReference>
<dbReference type="GO" id="GO:0003700">
    <property type="term" value="F:DNA-binding transcription factor activity"/>
    <property type="evidence" value="ECO:0007669"/>
    <property type="project" value="InterPro"/>
</dbReference>
<dbReference type="EMBL" id="CP021983">
    <property type="protein sequence ID" value="ASC72643.1"/>
    <property type="molecule type" value="Genomic_DNA"/>
</dbReference>
<dbReference type="AlphaFoldDB" id="A0A1Z3HQQ7"/>
<dbReference type="GO" id="GO:0043565">
    <property type="term" value="F:sequence-specific DNA binding"/>
    <property type="evidence" value="ECO:0007669"/>
    <property type="project" value="InterPro"/>
</dbReference>
<dbReference type="PROSITE" id="PS00041">
    <property type="entry name" value="HTH_ARAC_FAMILY_1"/>
    <property type="match status" value="1"/>
</dbReference>
<name>A0A1Z3HQQ7_9CYAN</name>
<dbReference type="InterPro" id="IPR018062">
    <property type="entry name" value="HTH_AraC-typ_CS"/>
</dbReference>
<evidence type="ECO:0000256" key="2">
    <source>
        <dbReference type="ARBA" id="ARBA00023125"/>
    </source>
</evidence>
<reference evidence="5 6" key="1">
    <citation type="journal article" date="2016" name="Biochim. Biophys. Acta">
        <title>Characterization of red-shifted phycobilisomes isolated from the chlorophyll f-containing cyanobacterium Halomicronema hongdechloris.</title>
        <authorList>
            <person name="Li Y."/>
            <person name="Lin Y."/>
            <person name="Garvey C.J."/>
            <person name="Birch D."/>
            <person name="Corkery R.W."/>
            <person name="Loughlin P.C."/>
            <person name="Scheer H."/>
            <person name="Willows R.D."/>
            <person name="Chen M."/>
        </authorList>
    </citation>
    <scope>NUCLEOTIDE SEQUENCE [LARGE SCALE GENOMIC DNA]</scope>
    <source>
        <strain evidence="5 6">C2206</strain>
    </source>
</reference>
<gene>
    <name evidence="5" type="ORF">XM38_036010</name>
</gene>
<accession>A0A1Z3HQQ7</accession>
<dbReference type="SUPFAM" id="SSF46689">
    <property type="entry name" value="Homeodomain-like"/>
    <property type="match status" value="2"/>
</dbReference>
<evidence type="ECO:0000259" key="4">
    <source>
        <dbReference type="PROSITE" id="PS01124"/>
    </source>
</evidence>
<dbReference type="InterPro" id="IPR020449">
    <property type="entry name" value="Tscrpt_reg_AraC-type_HTH"/>
</dbReference>
<dbReference type="Gene3D" id="1.10.10.60">
    <property type="entry name" value="Homeodomain-like"/>
    <property type="match status" value="2"/>
</dbReference>
<keyword evidence="3" id="KW-0804">Transcription</keyword>
<dbReference type="OrthoDB" id="7544370at2"/>
<dbReference type="Pfam" id="PF12833">
    <property type="entry name" value="HTH_18"/>
    <property type="match status" value="1"/>
</dbReference>
<protein>
    <submittedName>
        <fullName evidence="5">AraC family transcriptional regulato</fullName>
    </submittedName>
</protein>
<sequence>MTTLNLALSADTIPTMLRALQQQTGGRYQVDSDEMSWKLQQPFGFWQSRCIQVRDGLDLVLTRADLQQDVTFVETIKQMSTWGLRFCLAGRSLQRLRGHSTDIALRPGTNLIGFMSGTIETTTHYAANQVVELLTVGIQAHVFDALIAPHQAPLNFGQTLALQTPESEMRVTANQTTPAMLTALHKIMNCPYQGDLKRLYLESKILELIVLKLAQVQQGTPPPKLELRLKAEDIERLYRARDILIGNLECPPSLKALAQQTEMNDFKLKRGFRQVFGTTVFGYLHQCRMEKAQWLLEQGIDSVAQVAQAVGYASPSQFSAAFKRKFGVTPRAYKSL</sequence>
<keyword evidence="6" id="KW-1185">Reference proteome</keyword>
<keyword evidence="2" id="KW-0238">DNA-binding</keyword>
<evidence type="ECO:0000256" key="3">
    <source>
        <dbReference type="ARBA" id="ARBA00023163"/>
    </source>
</evidence>
<dbReference type="SMART" id="SM00342">
    <property type="entry name" value="HTH_ARAC"/>
    <property type="match status" value="1"/>
</dbReference>
<dbReference type="RefSeq" id="WP_080811000.1">
    <property type="nucleotide sequence ID" value="NZ_CP021983.2"/>
</dbReference>
<dbReference type="PANTHER" id="PTHR47893">
    <property type="entry name" value="REGULATORY PROTEIN PCHR"/>
    <property type="match status" value="1"/>
</dbReference>
<dbReference type="InterPro" id="IPR009057">
    <property type="entry name" value="Homeodomain-like_sf"/>
</dbReference>
<organism evidence="5 6">
    <name type="scientific">Halomicronema hongdechloris C2206</name>
    <dbReference type="NCBI Taxonomy" id="1641165"/>
    <lineage>
        <taxon>Bacteria</taxon>
        <taxon>Bacillati</taxon>
        <taxon>Cyanobacteriota</taxon>
        <taxon>Cyanophyceae</taxon>
        <taxon>Nodosilineales</taxon>
        <taxon>Nodosilineaceae</taxon>
        <taxon>Halomicronema</taxon>
    </lineage>
</organism>
<feature type="domain" description="HTH araC/xylS-type" evidence="4">
    <location>
        <begin position="238"/>
        <end position="336"/>
    </location>
</feature>
<dbReference type="InterPro" id="IPR053142">
    <property type="entry name" value="PchR_regulatory_protein"/>
</dbReference>
<dbReference type="KEGG" id="hhg:XM38_036010"/>
<evidence type="ECO:0000256" key="1">
    <source>
        <dbReference type="ARBA" id="ARBA00023015"/>
    </source>
</evidence>
<dbReference type="InterPro" id="IPR018060">
    <property type="entry name" value="HTH_AraC"/>
</dbReference>
<dbReference type="PANTHER" id="PTHR47893:SF1">
    <property type="entry name" value="REGULATORY PROTEIN PCHR"/>
    <property type="match status" value="1"/>
</dbReference>
<evidence type="ECO:0000313" key="5">
    <source>
        <dbReference type="EMBL" id="ASC72643.1"/>
    </source>
</evidence>
<dbReference type="PROSITE" id="PS01124">
    <property type="entry name" value="HTH_ARAC_FAMILY_2"/>
    <property type="match status" value="1"/>
</dbReference>
<dbReference type="PRINTS" id="PR00032">
    <property type="entry name" value="HTHARAC"/>
</dbReference>
<keyword evidence="1" id="KW-0805">Transcription regulation</keyword>